<keyword evidence="1" id="KW-0472">Membrane</keyword>
<dbReference type="PANTHER" id="PTHR30373:SF2">
    <property type="entry name" value="UPF0603 PROTEIN YGCG"/>
    <property type="match status" value="1"/>
</dbReference>
<feature type="chain" id="PRO_5013276604" evidence="2">
    <location>
        <begin position="18"/>
        <end position="283"/>
    </location>
</feature>
<keyword evidence="5" id="KW-1185">Reference proteome</keyword>
<dbReference type="AlphaFoldDB" id="A0A1Y0D9R4"/>
<dbReference type="Pfam" id="PF04536">
    <property type="entry name" value="TPM_phosphatase"/>
    <property type="match status" value="1"/>
</dbReference>
<evidence type="ECO:0000313" key="5">
    <source>
        <dbReference type="Proteomes" id="UP000243937"/>
    </source>
</evidence>
<dbReference type="OrthoDB" id="9810918at2"/>
<dbReference type="Gene3D" id="3.10.310.50">
    <property type="match status" value="1"/>
</dbReference>
<reference evidence="4 5" key="1">
    <citation type="journal article" date="2014" name="Int. J. Syst. Evol. Microbiol.">
        <title>Oceanisphaera profunda sp. nov., a marine bacterium isolated from deep-sea sediment, and emended description of the genus Oceanisphaera.</title>
        <authorList>
            <person name="Xu Z."/>
            <person name="Zhang X.Y."/>
            <person name="Su H.N."/>
            <person name="Yu Z.C."/>
            <person name="Liu C."/>
            <person name="Li H."/>
            <person name="Chen X.L."/>
            <person name="Song X.Y."/>
            <person name="Xie B.B."/>
            <person name="Qin Q.L."/>
            <person name="Zhou B.C."/>
            <person name="Shi M."/>
            <person name="Huang Y."/>
            <person name="Zhang Y.Z."/>
        </authorList>
    </citation>
    <scope>NUCLEOTIDE SEQUENCE [LARGE SCALE GENOMIC DNA]</scope>
    <source>
        <strain evidence="4 5">SM1222</strain>
    </source>
</reference>
<accession>A0A1Y0D9R4</accession>
<name>A0A1Y0D9R4_9GAMM</name>
<dbReference type="Proteomes" id="UP000243937">
    <property type="component" value="Chromosome"/>
</dbReference>
<gene>
    <name evidence="4" type="ORF">CBP31_08745</name>
</gene>
<feature type="transmembrane region" description="Helical" evidence="1">
    <location>
        <begin position="180"/>
        <end position="208"/>
    </location>
</feature>
<feature type="domain" description="TPM" evidence="3">
    <location>
        <begin position="31"/>
        <end position="154"/>
    </location>
</feature>
<proteinExistence type="predicted"/>
<evidence type="ECO:0000259" key="3">
    <source>
        <dbReference type="Pfam" id="PF04536"/>
    </source>
</evidence>
<evidence type="ECO:0000256" key="2">
    <source>
        <dbReference type="SAM" id="SignalP"/>
    </source>
</evidence>
<dbReference type="KEGG" id="opf:CBP31_08745"/>
<evidence type="ECO:0000313" key="4">
    <source>
        <dbReference type="EMBL" id="ART83997.1"/>
    </source>
</evidence>
<dbReference type="EMBL" id="CP021377">
    <property type="protein sequence ID" value="ART83997.1"/>
    <property type="molecule type" value="Genomic_DNA"/>
</dbReference>
<dbReference type="PANTHER" id="PTHR30373">
    <property type="entry name" value="UPF0603 PROTEIN YGCG"/>
    <property type="match status" value="1"/>
</dbReference>
<feature type="transmembrane region" description="Helical" evidence="1">
    <location>
        <begin position="215"/>
        <end position="235"/>
    </location>
</feature>
<evidence type="ECO:0000256" key="1">
    <source>
        <dbReference type="SAM" id="Phobius"/>
    </source>
</evidence>
<keyword evidence="2" id="KW-0732">Signal</keyword>
<dbReference type="InterPro" id="IPR007621">
    <property type="entry name" value="TPM_dom"/>
</dbReference>
<keyword evidence="1" id="KW-1133">Transmembrane helix</keyword>
<keyword evidence="1" id="KW-0812">Transmembrane</keyword>
<feature type="signal peptide" evidence="2">
    <location>
        <begin position="1"/>
        <end position="17"/>
    </location>
</feature>
<sequence>MALTLALSLFLALPTWAQDQTIAVPKLDNWVVDTTGTFSGAQKTALAQQLEAFEKSKGAQIFVLVVPTTGEDGIDQYARRVYDQWQLGREKIDDGILLVVAKDDRRLRIEVGYGLEGAVTDLQSGRIIREFITPYFAKNDYAAGIQEGVDRIMALVAGEDLPPPTTEQNMAADDGDSLGMLLPLAFFAFMLPPLAAAFLIGIVSFFIFGSIPISIVAGVIALILSLVGKAFGAGGKGSSGRASRRGAILGGLGGGFGRGRGGGGGFGGGGGGSSGGGGASGGW</sequence>
<organism evidence="4 5">
    <name type="scientific">Oceanisphaera profunda</name>
    <dbReference type="NCBI Taxonomy" id="1416627"/>
    <lineage>
        <taxon>Bacteria</taxon>
        <taxon>Pseudomonadati</taxon>
        <taxon>Pseudomonadota</taxon>
        <taxon>Gammaproteobacteria</taxon>
        <taxon>Aeromonadales</taxon>
        <taxon>Aeromonadaceae</taxon>
        <taxon>Oceanisphaera</taxon>
    </lineage>
</organism>
<protein>
    <submittedName>
        <fullName evidence="4">Dehydrogenase</fullName>
    </submittedName>
</protein>